<organism evidence="8 9">
    <name type="scientific">Frankliniella occidentalis</name>
    <name type="common">Western flower thrips</name>
    <name type="synonym">Euthrips occidentalis</name>
    <dbReference type="NCBI Taxonomy" id="133901"/>
    <lineage>
        <taxon>Eukaryota</taxon>
        <taxon>Metazoa</taxon>
        <taxon>Ecdysozoa</taxon>
        <taxon>Arthropoda</taxon>
        <taxon>Hexapoda</taxon>
        <taxon>Insecta</taxon>
        <taxon>Pterygota</taxon>
        <taxon>Neoptera</taxon>
        <taxon>Paraneoptera</taxon>
        <taxon>Thysanoptera</taxon>
        <taxon>Terebrantia</taxon>
        <taxon>Thripoidea</taxon>
        <taxon>Thripidae</taxon>
        <taxon>Frankliniella</taxon>
    </lineage>
</organism>
<evidence type="ECO:0000256" key="1">
    <source>
        <dbReference type="ARBA" id="ARBA00004184"/>
    </source>
</evidence>
<dbReference type="GO" id="GO:0016287">
    <property type="term" value="F:glycerone-phosphate O-acyltransferase activity"/>
    <property type="evidence" value="ECO:0007669"/>
    <property type="project" value="TreeGrafter"/>
</dbReference>
<dbReference type="PANTHER" id="PTHR12563:SF17">
    <property type="entry name" value="DIHYDROXYACETONE PHOSPHATE ACYLTRANSFERASE"/>
    <property type="match status" value="1"/>
</dbReference>
<evidence type="ECO:0000313" key="9">
    <source>
        <dbReference type="RefSeq" id="XP_026273009.1"/>
    </source>
</evidence>
<dbReference type="SUPFAM" id="SSF69593">
    <property type="entry name" value="Glycerol-3-phosphate (1)-acyltransferase"/>
    <property type="match status" value="1"/>
</dbReference>
<dbReference type="GeneID" id="113202810"/>
<evidence type="ECO:0000313" key="10">
    <source>
        <dbReference type="RefSeq" id="XP_026273010.1"/>
    </source>
</evidence>
<dbReference type="InterPro" id="IPR041728">
    <property type="entry name" value="GPAT/DHAPAT_LPLAT"/>
</dbReference>
<dbReference type="GO" id="GO:0008654">
    <property type="term" value="P:phospholipid biosynthetic process"/>
    <property type="evidence" value="ECO:0007669"/>
    <property type="project" value="TreeGrafter"/>
</dbReference>
<dbReference type="AlphaFoldDB" id="A0A6J1RVK7"/>
<name>A0A6J1RVK7_FRAOC</name>
<dbReference type="GO" id="GO:0004366">
    <property type="term" value="F:glycerol-3-phosphate O-acyltransferase activity"/>
    <property type="evidence" value="ECO:0007669"/>
    <property type="project" value="TreeGrafter"/>
</dbReference>
<dbReference type="PIRSF" id="PIRSF000437">
    <property type="entry name" value="GPAT_DHAPAT"/>
    <property type="match status" value="1"/>
</dbReference>
<evidence type="ECO:0000256" key="2">
    <source>
        <dbReference type="ARBA" id="ARBA00007937"/>
    </source>
</evidence>
<dbReference type="GO" id="GO:0008611">
    <property type="term" value="P:ether lipid biosynthetic process"/>
    <property type="evidence" value="ECO:0007669"/>
    <property type="project" value="TreeGrafter"/>
</dbReference>
<dbReference type="GO" id="GO:0019432">
    <property type="term" value="P:triglyceride biosynthetic process"/>
    <property type="evidence" value="ECO:0007669"/>
    <property type="project" value="TreeGrafter"/>
</dbReference>
<comment type="similarity">
    <text evidence="2 6">Belongs to the GPAT/DAPAT family.</text>
</comment>
<dbReference type="RefSeq" id="XP_026273010.1">
    <property type="nucleotide sequence ID" value="XM_026417225.2"/>
</dbReference>
<comment type="subcellular location">
    <subcellularLocation>
        <location evidence="1">Endomembrane system</location>
        <topology evidence="1">Peripheral membrane protein</topology>
    </subcellularLocation>
</comment>
<dbReference type="InterPro" id="IPR002123">
    <property type="entry name" value="Plipid/glycerol_acylTrfase"/>
</dbReference>
<proteinExistence type="inferred from homology"/>
<keyword evidence="5 6" id="KW-0012">Acyltransferase</keyword>
<evidence type="ECO:0000256" key="3">
    <source>
        <dbReference type="ARBA" id="ARBA00022679"/>
    </source>
</evidence>
<feature type="domain" description="Phospholipid/glycerol acyltransferase" evidence="7">
    <location>
        <begin position="140"/>
        <end position="269"/>
    </location>
</feature>
<gene>
    <name evidence="9 10" type="primary">LOC113202810</name>
</gene>
<evidence type="ECO:0000259" key="7">
    <source>
        <dbReference type="SMART" id="SM00563"/>
    </source>
</evidence>
<accession>A0A6J1RVK7</accession>
<protein>
    <submittedName>
        <fullName evidence="9 10">Dihydroxyacetone phosphate acyltransferase</fullName>
    </submittedName>
</protein>
<dbReference type="GO" id="GO:0031966">
    <property type="term" value="C:mitochondrial membrane"/>
    <property type="evidence" value="ECO:0007669"/>
    <property type="project" value="TreeGrafter"/>
</dbReference>
<dbReference type="InterPro" id="IPR045520">
    <property type="entry name" value="GPAT/DHAPAT_C"/>
</dbReference>
<sequence>MSTHKVTGTSSFRNMNSFSDILEERRHSSDVAWITREWNPIRTVRDAQATNPIDVRKAVLNSMRIKEVIKELSQERGIAPEVLYKEVEEQLTEIGHNRQISIVRWIGLFVTKVLKKTCSNLMVNEEAISKLKSSMGNTPVIFAPSHRSYADFILMAYICFHYSIEIPCVAAGVDFMAMWLMGTLLRDCCAFFMRRQFSGDKLYYTVFSEYVQTLICQGTAPVEFFIEGTRSRSAKSLVPKFGFLSMALEPFLTGQIPDVLVVPINISYDRILEEKLFSYELLGVPKPRESTSGLIKALNALDEKYGKIYADFGEAISVRDFLKSHMFQRSSHSMGPIHLQSLSDQEMSMIRILSHQIVRSQQQISVLSPFHLVAVILNNNLLTNGTFDMQLSELVKEVAWFRSVIEMFGATVDISGDVEICVREALHVHKSLITLLPDGGVQLKAVHTPGTKVDVSRLKGHALLDDTMNRAVPLLMLQHYVNPTLHFLANPAMITTVMQHLEPSGEISRDNLFPRYQLVRGMLSHEFVMHKTWEEKDFDEALRVLDLVNIVETTSAGLLSLGNHRKLQVLLCNVLHPFFAGYLALSQTLAQVCGEARPERLVLCEAQRRVEMGLKSGEVSHPAALSLDGLSCGLQALVSVGAIHKIRRGEEVLYVANLKELKVVTEHLETLVALHGMDHKWSWQQLELHQSLPAKL</sequence>
<reference evidence="9 10" key="1">
    <citation type="submission" date="2025-04" db="UniProtKB">
        <authorList>
            <consortium name="RefSeq"/>
        </authorList>
    </citation>
    <scope>IDENTIFICATION</scope>
</reference>
<evidence type="ECO:0000256" key="6">
    <source>
        <dbReference type="PIRNR" id="PIRNR000437"/>
    </source>
</evidence>
<keyword evidence="8" id="KW-1185">Reference proteome</keyword>
<evidence type="ECO:0000256" key="4">
    <source>
        <dbReference type="ARBA" id="ARBA00023136"/>
    </source>
</evidence>
<dbReference type="InterPro" id="IPR022284">
    <property type="entry name" value="GPAT/DHAPAT"/>
</dbReference>
<dbReference type="Proteomes" id="UP000504606">
    <property type="component" value="Unplaced"/>
</dbReference>
<dbReference type="CDD" id="cd07993">
    <property type="entry name" value="LPLAT_DHAPAT-like"/>
    <property type="match status" value="1"/>
</dbReference>
<evidence type="ECO:0000256" key="5">
    <source>
        <dbReference type="ARBA" id="ARBA00023315"/>
    </source>
</evidence>
<dbReference type="OrthoDB" id="10255570at2759"/>
<dbReference type="SMART" id="SM00563">
    <property type="entry name" value="PlsC"/>
    <property type="match status" value="1"/>
</dbReference>
<dbReference type="RefSeq" id="XP_026273009.1">
    <property type="nucleotide sequence ID" value="XM_026417224.2"/>
</dbReference>
<dbReference type="GO" id="GO:0005778">
    <property type="term" value="C:peroxisomal membrane"/>
    <property type="evidence" value="ECO:0007669"/>
    <property type="project" value="TreeGrafter"/>
</dbReference>
<dbReference type="GO" id="GO:0006631">
    <property type="term" value="P:fatty acid metabolic process"/>
    <property type="evidence" value="ECO:0007669"/>
    <property type="project" value="TreeGrafter"/>
</dbReference>
<dbReference type="Pfam" id="PF19277">
    <property type="entry name" value="GPAT_C"/>
    <property type="match status" value="1"/>
</dbReference>
<keyword evidence="4" id="KW-0472">Membrane</keyword>
<dbReference type="PANTHER" id="PTHR12563">
    <property type="entry name" value="GLYCEROL-3-PHOSPHATE ACYLTRANSFERASE"/>
    <property type="match status" value="1"/>
</dbReference>
<dbReference type="KEGG" id="foc:113202810"/>
<keyword evidence="3 6" id="KW-0808">Transferase</keyword>
<dbReference type="CTD" id="119581197"/>
<evidence type="ECO:0000313" key="8">
    <source>
        <dbReference type="Proteomes" id="UP000504606"/>
    </source>
</evidence>
<dbReference type="Pfam" id="PF01553">
    <property type="entry name" value="Acyltransferase"/>
    <property type="match status" value="1"/>
</dbReference>
<dbReference type="GO" id="GO:0012505">
    <property type="term" value="C:endomembrane system"/>
    <property type="evidence" value="ECO:0007669"/>
    <property type="project" value="UniProtKB-SubCell"/>
</dbReference>